<dbReference type="CDD" id="cd01886">
    <property type="entry name" value="EF-G"/>
    <property type="match status" value="1"/>
</dbReference>
<dbReference type="InterPro" id="IPR005517">
    <property type="entry name" value="Transl_elong_EFG/EF2_IV"/>
</dbReference>
<dbReference type="EMBL" id="CAJOBB010004432">
    <property type="protein sequence ID" value="CAF4088879.1"/>
    <property type="molecule type" value="Genomic_DNA"/>
</dbReference>
<dbReference type="PRINTS" id="PR00315">
    <property type="entry name" value="ELONGATNFCT"/>
</dbReference>
<dbReference type="InterPro" id="IPR000640">
    <property type="entry name" value="EFG_V-like"/>
</dbReference>
<reference evidence="6" key="1">
    <citation type="submission" date="2021-02" db="EMBL/GenBank/DDBJ databases">
        <authorList>
            <person name="Nowell W R."/>
        </authorList>
    </citation>
    <scope>NUCLEOTIDE SEQUENCE</scope>
</reference>
<dbReference type="Gene3D" id="3.30.230.10">
    <property type="match status" value="1"/>
</dbReference>
<dbReference type="SMART" id="SM00838">
    <property type="entry name" value="EFG_C"/>
    <property type="match status" value="1"/>
</dbReference>
<dbReference type="Pfam" id="PF14492">
    <property type="entry name" value="EFG_III"/>
    <property type="match status" value="1"/>
</dbReference>
<protein>
    <recommendedName>
        <fullName evidence="5">Tr-type G domain-containing protein</fullName>
    </recommendedName>
</protein>
<dbReference type="InterPro" id="IPR000795">
    <property type="entry name" value="T_Tr_GTP-bd_dom"/>
</dbReference>
<keyword evidence="3" id="KW-0496">Mitochondrion</keyword>
<dbReference type="GO" id="GO:0005759">
    <property type="term" value="C:mitochondrial matrix"/>
    <property type="evidence" value="ECO:0007669"/>
    <property type="project" value="UniProtKB-ARBA"/>
</dbReference>
<dbReference type="InterPro" id="IPR035649">
    <property type="entry name" value="EFG_V"/>
</dbReference>
<evidence type="ECO:0000313" key="8">
    <source>
        <dbReference type="Proteomes" id="UP000663860"/>
    </source>
</evidence>
<dbReference type="Pfam" id="PF22042">
    <property type="entry name" value="EF-G_D2"/>
    <property type="match status" value="1"/>
</dbReference>
<dbReference type="InterPro" id="IPR053905">
    <property type="entry name" value="EF-G-like_DII"/>
</dbReference>
<dbReference type="InterPro" id="IPR005225">
    <property type="entry name" value="Small_GTP-bd"/>
</dbReference>
<keyword evidence="2" id="KW-0648">Protein biosynthesis</keyword>
<comment type="caution">
    <text evidence="6">The sequence shown here is derived from an EMBL/GenBank/DDBJ whole genome shotgun (WGS) entry which is preliminary data.</text>
</comment>
<dbReference type="Gene3D" id="2.40.30.10">
    <property type="entry name" value="Translation factors"/>
    <property type="match status" value="1"/>
</dbReference>
<dbReference type="InterPro" id="IPR031157">
    <property type="entry name" value="G_TR_CS"/>
</dbReference>
<dbReference type="GO" id="GO:0032790">
    <property type="term" value="P:ribosome disassembly"/>
    <property type="evidence" value="ECO:0007669"/>
    <property type="project" value="TreeGrafter"/>
</dbReference>
<evidence type="ECO:0000259" key="5">
    <source>
        <dbReference type="PROSITE" id="PS51722"/>
    </source>
</evidence>
<dbReference type="InterPro" id="IPR009000">
    <property type="entry name" value="Transl_B-barrel_sf"/>
</dbReference>
<evidence type="ECO:0000256" key="1">
    <source>
        <dbReference type="ARBA" id="ARBA00022741"/>
    </source>
</evidence>
<dbReference type="GO" id="GO:0003924">
    <property type="term" value="F:GTPase activity"/>
    <property type="evidence" value="ECO:0007669"/>
    <property type="project" value="InterPro"/>
</dbReference>
<dbReference type="Proteomes" id="UP000663868">
    <property type="component" value="Unassembled WGS sequence"/>
</dbReference>
<dbReference type="PROSITE" id="PS00301">
    <property type="entry name" value="G_TR_1"/>
    <property type="match status" value="1"/>
</dbReference>
<dbReference type="Gene3D" id="3.30.70.240">
    <property type="match status" value="1"/>
</dbReference>
<dbReference type="InterPro" id="IPR020568">
    <property type="entry name" value="Ribosomal_Su5_D2-typ_SF"/>
</dbReference>
<dbReference type="SUPFAM" id="SSF54211">
    <property type="entry name" value="Ribosomal protein S5 domain 2-like"/>
    <property type="match status" value="1"/>
</dbReference>
<dbReference type="SUPFAM" id="SSF50447">
    <property type="entry name" value="Translation proteins"/>
    <property type="match status" value="1"/>
</dbReference>
<evidence type="ECO:0000256" key="4">
    <source>
        <dbReference type="ARBA" id="ARBA00023134"/>
    </source>
</evidence>
<evidence type="ECO:0000256" key="3">
    <source>
        <dbReference type="ARBA" id="ARBA00023128"/>
    </source>
</evidence>
<dbReference type="SUPFAM" id="SSF54980">
    <property type="entry name" value="EF-G C-terminal domain-like"/>
    <property type="match status" value="2"/>
</dbReference>
<dbReference type="InterPro" id="IPR027417">
    <property type="entry name" value="P-loop_NTPase"/>
</dbReference>
<proteinExistence type="predicted"/>
<dbReference type="Pfam" id="PF00679">
    <property type="entry name" value="EFG_C"/>
    <property type="match status" value="1"/>
</dbReference>
<dbReference type="CDD" id="cd03713">
    <property type="entry name" value="EFG_mtEFG_C"/>
    <property type="match status" value="1"/>
</dbReference>
<dbReference type="InterPro" id="IPR041095">
    <property type="entry name" value="EFG_II"/>
</dbReference>
<name>A0A813MUZ3_9BILA</name>
<keyword evidence="1" id="KW-0547">Nucleotide-binding</keyword>
<dbReference type="EMBL" id="CAJNOE010000011">
    <property type="protein sequence ID" value="CAF0724929.1"/>
    <property type="molecule type" value="Genomic_DNA"/>
</dbReference>
<dbReference type="Proteomes" id="UP000663860">
    <property type="component" value="Unassembled WGS sequence"/>
</dbReference>
<dbReference type="Gene3D" id="3.40.50.300">
    <property type="entry name" value="P-loop containing nucleotide triphosphate hydrolases"/>
    <property type="match status" value="1"/>
</dbReference>
<organism evidence="6 8">
    <name type="scientific">Adineta steineri</name>
    <dbReference type="NCBI Taxonomy" id="433720"/>
    <lineage>
        <taxon>Eukaryota</taxon>
        <taxon>Metazoa</taxon>
        <taxon>Spiralia</taxon>
        <taxon>Gnathifera</taxon>
        <taxon>Rotifera</taxon>
        <taxon>Eurotatoria</taxon>
        <taxon>Bdelloidea</taxon>
        <taxon>Adinetida</taxon>
        <taxon>Adinetidae</taxon>
        <taxon>Adineta</taxon>
    </lineage>
</organism>
<dbReference type="SUPFAM" id="SSF52540">
    <property type="entry name" value="P-loop containing nucleoside triphosphate hydrolases"/>
    <property type="match status" value="1"/>
</dbReference>
<dbReference type="InterPro" id="IPR014721">
    <property type="entry name" value="Ribsml_uS5_D2-typ_fold_subgr"/>
</dbReference>
<dbReference type="CDD" id="cd16262">
    <property type="entry name" value="EFG_III"/>
    <property type="match status" value="1"/>
</dbReference>
<evidence type="ECO:0000313" key="6">
    <source>
        <dbReference type="EMBL" id="CAF0724929.1"/>
    </source>
</evidence>
<dbReference type="NCBIfam" id="TIGR00231">
    <property type="entry name" value="small_GTP"/>
    <property type="match status" value="1"/>
</dbReference>
<accession>A0A813MUZ3</accession>
<evidence type="ECO:0000256" key="2">
    <source>
        <dbReference type="ARBA" id="ARBA00022917"/>
    </source>
</evidence>
<gene>
    <name evidence="6" type="ORF">IZO911_LOCUS2329</name>
    <name evidence="7" type="ORF">KXQ929_LOCUS33830</name>
</gene>
<dbReference type="GO" id="GO:0005525">
    <property type="term" value="F:GTP binding"/>
    <property type="evidence" value="ECO:0007669"/>
    <property type="project" value="UniProtKB-KW"/>
</dbReference>
<dbReference type="FunFam" id="3.40.50.300:FF:000514">
    <property type="entry name" value="Ribosome-releasing factor 2, mitochondrial"/>
    <property type="match status" value="1"/>
</dbReference>
<dbReference type="PANTHER" id="PTHR43261">
    <property type="entry name" value="TRANSLATION ELONGATION FACTOR G-RELATED"/>
    <property type="match status" value="1"/>
</dbReference>
<dbReference type="InterPro" id="IPR009022">
    <property type="entry name" value="EFG_III"/>
</dbReference>
<dbReference type="PANTHER" id="PTHR43261:SF1">
    <property type="entry name" value="RIBOSOME-RELEASING FACTOR 2, MITOCHONDRIAL"/>
    <property type="match status" value="1"/>
</dbReference>
<dbReference type="Pfam" id="PF00009">
    <property type="entry name" value="GTP_EFTU"/>
    <property type="match status" value="1"/>
</dbReference>
<evidence type="ECO:0000313" key="7">
    <source>
        <dbReference type="EMBL" id="CAF4088879.1"/>
    </source>
</evidence>
<dbReference type="Pfam" id="PF03764">
    <property type="entry name" value="EFG_IV"/>
    <property type="match status" value="1"/>
</dbReference>
<dbReference type="InterPro" id="IPR035647">
    <property type="entry name" value="EFG_III/V"/>
</dbReference>
<dbReference type="GO" id="GO:0032543">
    <property type="term" value="P:mitochondrial translation"/>
    <property type="evidence" value="ECO:0007669"/>
    <property type="project" value="TreeGrafter"/>
</dbReference>
<dbReference type="AlphaFoldDB" id="A0A813MUZ3"/>
<keyword evidence="4" id="KW-0342">GTP-binding</keyword>
<dbReference type="Gene3D" id="3.30.70.870">
    <property type="entry name" value="Elongation Factor G (Translational Gtpase), domain 3"/>
    <property type="match status" value="1"/>
</dbReference>
<feature type="domain" description="Tr-type G" evidence="5">
    <location>
        <begin position="37"/>
        <end position="303"/>
    </location>
</feature>
<dbReference type="PROSITE" id="PS51722">
    <property type="entry name" value="G_TR_2"/>
    <property type="match status" value="1"/>
</dbReference>
<sequence>MRLFQCRTNFPLRLFYRYASNTRLQVFQNAVQIVDPQRIRNVGIIAHIDAGKTTTVERMLYHAGFIRSMGNVDDGNTTMDYMEQERERGITITSAAITIPWNKHRINLIDTPGHVDFTIEVERSLRVLDGAVTILDASAGVETQSLTVWRQANRYHVPRLIYINKMDKPTANLSMCLDSIREKFGVEPILLHTPLGQGKQFTGMIDLFNEIIIPANNSSKPPSELLTNDRTKLIEKLADIDDAIAELLLFADKPISTNQLIQAICRLMVNDQRYVPVLVGSSLKNIGVPTLLDAIVNYLPSARIIPTSSSNTDTLMYIFKTIHDRQKQPLSFARVYSGSVKKRMVLTNARTNEREQINKVFLPFADNMEDIDEIRAGSIAVLSGFKEASSGDILVSNRKSTIATHLNDLKQQYPFLPDPGLEAPPPVFFCTIETYSESTQKQLDFALKNIKREDPSLRVRIDDQTGQTILLGMGELHIDIIRDRLKREYDLETYLGPLNVNYRETLRKSTQQTIVWNSSINEKHATISITLSIEPIISQDKKIISFSQIQIVRSDEQNFENLKKEHVEAINHGIRLALSTGLIKGTEVVNIHVKLHDLQLTGFISPALYSAAASDCVRACLRHADCTLLQPMMRVDLVCVADRTQVVLEDLARRHSQIIDVQQGTSGSVQNSMSTIITRTPLAELIGYSSTLRTLTSGQADFTLAIDGYEPVLNL</sequence>